<evidence type="ECO:0000313" key="1">
    <source>
        <dbReference type="EMBL" id="SVB47537.1"/>
    </source>
</evidence>
<name>A0A382ECD1_9ZZZZ</name>
<feature type="non-terminal residue" evidence="1">
    <location>
        <position position="125"/>
    </location>
</feature>
<evidence type="ECO:0008006" key="2">
    <source>
        <dbReference type="Google" id="ProtNLM"/>
    </source>
</evidence>
<organism evidence="1">
    <name type="scientific">marine metagenome</name>
    <dbReference type="NCBI Taxonomy" id="408172"/>
    <lineage>
        <taxon>unclassified sequences</taxon>
        <taxon>metagenomes</taxon>
        <taxon>ecological metagenomes</taxon>
    </lineage>
</organism>
<sequence>MIQVIRTLLPSVLVFVAFALGQAAETGKGFGDGHDGNRTSITHLIDLFDEKDVQIKATDRQPRPVSMRVTCGKCHDYDTIATGWHFHSGSTNVLSGRVGEPWVLTDNRIRTQIPISNRGWKGTYK</sequence>
<dbReference type="AlphaFoldDB" id="A0A382ECD1"/>
<accession>A0A382ECD1</accession>
<reference evidence="1" key="1">
    <citation type="submission" date="2018-05" db="EMBL/GenBank/DDBJ databases">
        <authorList>
            <person name="Lanie J.A."/>
            <person name="Ng W.-L."/>
            <person name="Kazmierczak K.M."/>
            <person name="Andrzejewski T.M."/>
            <person name="Davidsen T.M."/>
            <person name="Wayne K.J."/>
            <person name="Tettelin H."/>
            <person name="Glass J.I."/>
            <person name="Rusch D."/>
            <person name="Podicherti R."/>
            <person name="Tsui H.-C.T."/>
            <person name="Winkler M.E."/>
        </authorList>
    </citation>
    <scope>NUCLEOTIDE SEQUENCE</scope>
</reference>
<gene>
    <name evidence="1" type="ORF">METZ01_LOCUS200391</name>
</gene>
<dbReference type="EMBL" id="UINC01043463">
    <property type="protein sequence ID" value="SVB47537.1"/>
    <property type="molecule type" value="Genomic_DNA"/>
</dbReference>
<proteinExistence type="predicted"/>
<protein>
    <recommendedName>
        <fullName evidence="2">Cytochrome c-552/4 domain-containing protein</fullName>
    </recommendedName>
</protein>